<dbReference type="OrthoDB" id="5782056at2"/>
<evidence type="ECO:0000256" key="1">
    <source>
        <dbReference type="SAM" id="Phobius"/>
    </source>
</evidence>
<reference evidence="3 4" key="1">
    <citation type="submission" date="2016-10" db="EMBL/GenBank/DDBJ databases">
        <authorList>
            <person name="de Groot N.N."/>
        </authorList>
    </citation>
    <scope>NUCLEOTIDE SEQUENCE [LARGE SCALE GENOMIC DNA]</scope>
    <source>
        <strain evidence="3 4">Nm22</strain>
    </source>
</reference>
<sequence>MDTLDLTLSRLDHSFGTIFIAIFLLLLFFTVLIKSFKTKHANISYRPLPSLFTPAESSFYRVLKQAVSDKFEIFGAVRIANVIEPDTNLPPKLRQAAFDQIISKHFDYVICDPDTLSIIAVIELDDQNNNADQNTNRDRLVNEICQSANIKLIRFDAKPTYQAQYVRKAINDVLNTRSLMN</sequence>
<organism evidence="3 4">
    <name type="scientific">Nitrosomonas marina</name>
    <dbReference type="NCBI Taxonomy" id="917"/>
    <lineage>
        <taxon>Bacteria</taxon>
        <taxon>Pseudomonadati</taxon>
        <taxon>Pseudomonadota</taxon>
        <taxon>Betaproteobacteria</taxon>
        <taxon>Nitrosomonadales</taxon>
        <taxon>Nitrosomonadaceae</taxon>
        <taxon>Nitrosomonas</taxon>
    </lineage>
</organism>
<dbReference type="PIRSF" id="PIRSF028063">
    <property type="entry name" value="UCP028063"/>
    <property type="match status" value="1"/>
</dbReference>
<evidence type="ECO:0000313" key="4">
    <source>
        <dbReference type="Proteomes" id="UP000199459"/>
    </source>
</evidence>
<protein>
    <recommendedName>
        <fullName evidence="2">DUF2726 domain-containing protein</fullName>
    </recommendedName>
</protein>
<accession>A0A1H8ITK4</accession>
<proteinExistence type="predicted"/>
<feature type="transmembrane region" description="Helical" evidence="1">
    <location>
        <begin position="15"/>
        <end position="36"/>
    </location>
</feature>
<evidence type="ECO:0000259" key="2">
    <source>
        <dbReference type="Pfam" id="PF10881"/>
    </source>
</evidence>
<dbReference type="InterPro" id="IPR024402">
    <property type="entry name" value="DUF2726"/>
</dbReference>
<dbReference type="InterPro" id="IPR014538">
    <property type="entry name" value="UCP028063_topo_Znf"/>
</dbReference>
<keyword evidence="1" id="KW-1133">Transmembrane helix</keyword>
<evidence type="ECO:0000313" key="3">
    <source>
        <dbReference type="EMBL" id="SEN70988.1"/>
    </source>
</evidence>
<dbReference type="AlphaFoldDB" id="A0A1H8ITK4"/>
<dbReference type="RefSeq" id="WP_090634742.1">
    <property type="nucleotide sequence ID" value="NZ_FOCP01000039.1"/>
</dbReference>
<feature type="domain" description="DUF2726" evidence="2">
    <location>
        <begin position="51"/>
        <end position="172"/>
    </location>
</feature>
<dbReference type="Pfam" id="PF10881">
    <property type="entry name" value="DUF2726"/>
    <property type="match status" value="1"/>
</dbReference>
<name>A0A1H8ITK4_9PROT</name>
<gene>
    <name evidence="3" type="ORF">SAMN05216325_1395</name>
</gene>
<keyword evidence="1" id="KW-0472">Membrane</keyword>
<dbReference type="EMBL" id="FOCP01000039">
    <property type="protein sequence ID" value="SEN70988.1"/>
    <property type="molecule type" value="Genomic_DNA"/>
</dbReference>
<dbReference type="Proteomes" id="UP000199459">
    <property type="component" value="Unassembled WGS sequence"/>
</dbReference>
<keyword evidence="1" id="KW-0812">Transmembrane</keyword>